<reference evidence="3" key="1">
    <citation type="journal article" date="2019" name="Nat. Commun.">
        <title>The genome of broomcorn millet.</title>
        <authorList>
            <person name="Zou C."/>
            <person name="Miki D."/>
            <person name="Li D."/>
            <person name="Tang Q."/>
            <person name="Xiao L."/>
            <person name="Rajput S."/>
            <person name="Deng P."/>
            <person name="Jia W."/>
            <person name="Huang R."/>
            <person name="Zhang M."/>
            <person name="Sun Y."/>
            <person name="Hu J."/>
            <person name="Fu X."/>
            <person name="Schnable P.S."/>
            <person name="Li F."/>
            <person name="Zhang H."/>
            <person name="Feng B."/>
            <person name="Zhu X."/>
            <person name="Liu R."/>
            <person name="Schnable J.C."/>
            <person name="Zhu J.-K."/>
            <person name="Zhang H."/>
        </authorList>
    </citation>
    <scope>NUCLEOTIDE SEQUENCE [LARGE SCALE GENOMIC DNA]</scope>
</reference>
<evidence type="ECO:0000313" key="3">
    <source>
        <dbReference type="Proteomes" id="UP000275267"/>
    </source>
</evidence>
<gene>
    <name evidence="2" type="ORF">C2845_PM13G15680</name>
</gene>
<sequence length="66" mass="7293">MRVFILIWGVFVCGGDRNPRVILQPSAVRGVGVLSVILVQRLGEQFFPHDLNPSTHTLPPPPGSRF</sequence>
<comment type="caution">
    <text evidence="2">The sequence shown here is derived from an EMBL/GenBank/DDBJ whole genome shotgun (WGS) entry which is preliminary data.</text>
</comment>
<name>A0A3L6RL70_PANMI</name>
<dbReference type="EMBL" id="PQIB02000008">
    <property type="protein sequence ID" value="RLN05197.1"/>
    <property type="molecule type" value="Genomic_DNA"/>
</dbReference>
<keyword evidence="1" id="KW-0732">Signal</keyword>
<keyword evidence="3" id="KW-1185">Reference proteome</keyword>
<feature type="signal peptide" evidence="1">
    <location>
        <begin position="1"/>
        <end position="15"/>
    </location>
</feature>
<protein>
    <recommendedName>
        <fullName evidence="4">Secreted protein</fullName>
    </recommendedName>
</protein>
<dbReference type="OrthoDB" id="10406212at2759"/>
<feature type="chain" id="PRO_5018314870" description="Secreted protein" evidence="1">
    <location>
        <begin position="16"/>
        <end position="66"/>
    </location>
</feature>
<accession>A0A3L6RL70</accession>
<dbReference type="AlphaFoldDB" id="A0A3L6RL70"/>
<organism evidence="2 3">
    <name type="scientific">Panicum miliaceum</name>
    <name type="common">Proso millet</name>
    <name type="synonym">Broomcorn millet</name>
    <dbReference type="NCBI Taxonomy" id="4540"/>
    <lineage>
        <taxon>Eukaryota</taxon>
        <taxon>Viridiplantae</taxon>
        <taxon>Streptophyta</taxon>
        <taxon>Embryophyta</taxon>
        <taxon>Tracheophyta</taxon>
        <taxon>Spermatophyta</taxon>
        <taxon>Magnoliopsida</taxon>
        <taxon>Liliopsida</taxon>
        <taxon>Poales</taxon>
        <taxon>Poaceae</taxon>
        <taxon>PACMAD clade</taxon>
        <taxon>Panicoideae</taxon>
        <taxon>Panicodae</taxon>
        <taxon>Paniceae</taxon>
        <taxon>Panicinae</taxon>
        <taxon>Panicum</taxon>
        <taxon>Panicum sect. Panicum</taxon>
    </lineage>
</organism>
<dbReference type="Proteomes" id="UP000275267">
    <property type="component" value="Unassembled WGS sequence"/>
</dbReference>
<evidence type="ECO:0000256" key="1">
    <source>
        <dbReference type="SAM" id="SignalP"/>
    </source>
</evidence>
<proteinExistence type="predicted"/>
<evidence type="ECO:0008006" key="4">
    <source>
        <dbReference type="Google" id="ProtNLM"/>
    </source>
</evidence>
<evidence type="ECO:0000313" key="2">
    <source>
        <dbReference type="EMBL" id="RLN05197.1"/>
    </source>
</evidence>